<protein>
    <submittedName>
        <fullName evidence="1">Uncharacterized protein</fullName>
    </submittedName>
</protein>
<proteinExistence type="predicted"/>
<comment type="caution">
    <text evidence="1">The sequence shown here is derived from an EMBL/GenBank/DDBJ whole genome shotgun (WGS) entry which is preliminary data.</text>
</comment>
<organism evidence="1 2">
    <name type="scientific">Planobispora takensis</name>
    <dbReference type="NCBI Taxonomy" id="1367882"/>
    <lineage>
        <taxon>Bacteria</taxon>
        <taxon>Bacillati</taxon>
        <taxon>Actinomycetota</taxon>
        <taxon>Actinomycetes</taxon>
        <taxon>Streptosporangiales</taxon>
        <taxon>Streptosporangiaceae</taxon>
        <taxon>Planobispora</taxon>
    </lineage>
</organism>
<dbReference type="AlphaFoldDB" id="A0A8J3SZ91"/>
<keyword evidence="2" id="KW-1185">Reference proteome</keyword>
<name>A0A8J3SZ91_9ACTN</name>
<accession>A0A8J3SZ91</accession>
<dbReference type="Proteomes" id="UP000634476">
    <property type="component" value="Unassembled WGS sequence"/>
</dbReference>
<dbReference type="RefSeq" id="WP_203875898.1">
    <property type="nucleotide sequence ID" value="NZ_BOOK01000024.1"/>
</dbReference>
<dbReference type="EMBL" id="BOOK01000024">
    <property type="protein sequence ID" value="GII01531.1"/>
    <property type="molecule type" value="Genomic_DNA"/>
</dbReference>
<evidence type="ECO:0000313" key="2">
    <source>
        <dbReference type="Proteomes" id="UP000634476"/>
    </source>
</evidence>
<gene>
    <name evidence="1" type="ORF">Pta02_35390</name>
</gene>
<sequence>MNTDMILHHAIAMHAERIAEAEHSRALARRGPGRRRSPALLRHRLAILLHTLAEAVDTPPRPSYSAHRPSRAS</sequence>
<evidence type="ECO:0000313" key="1">
    <source>
        <dbReference type="EMBL" id="GII01531.1"/>
    </source>
</evidence>
<reference evidence="1" key="1">
    <citation type="submission" date="2021-01" db="EMBL/GenBank/DDBJ databases">
        <title>Whole genome shotgun sequence of Planobispora takensis NBRC 109077.</title>
        <authorList>
            <person name="Komaki H."/>
            <person name="Tamura T."/>
        </authorList>
    </citation>
    <scope>NUCLEOTIDE SEQUENCE</scope>
    <source>
        <strain evidence="1">NBRC 109077</strain>
    </source>
</reference>